<evidence type="ECO:0000313" key="3">
    <source>
        <dbReference type="Proteomes" id="UP000298656"/>
    </source>
</evidence>
<reference evidence="2 3" key="1">
    <citation type="submission" date="2019-05" db="EMBL/GenBank/DDBJ databases">
        <title>Burkholderia sp. DHOD12, isolated from subtropical forest soil.</title>
        <authorList>
            <person name="Gao Z.-H."/>
            <person name="Qiu L.-H."/>
        </authorList>
    </citation>
    <scope>NUCLEOTIDE SEQUENCE [LARGE SCALE GENOMIC DNA]</scope>
    <source>
        <strain evidence="2 3">DHOD12</strain>
    </source>
</reference>
<keyword evidence="1" id="KW-0472">Membrane</keyword>
<dbReference type="KEGG" id="tvl:FAZ95_38995"/>
<feature type="transmembrane region" description="Helical" evidence="1">
    <location>
        <begin position="48"/>
        <end position="67"/>
    </location>
</feature>
<sequence length="74" mass="7970">MLSTITTLLQTLAQAIFVSYGPYIFMIVLGILVIMVAKGWVPMKGAVIAAVACFVFFMVPSLVRYAASIAQAQI</sequence>
<evidence type="ECO:0000313" key="2">
    <source>
        <dbReference type="EMBL" id="QCP55118.1"/>
    </source>
</evidence>
<protein>
    <submittedName>
        <fullName evidence="2">Uncharacterized protein</fullName>
    </submittedName>
</protein>
<dbReference type="AlphaFoldDB" id="A0A4P8J084"/>
<accession>A0A4P8J084</accession>
<keyword evidence="1" id="KW-1133">Transmembrane helix</keyword>
<name>A0A4P8J084_9BURK</name>
<organism evidence="2 3">
    <name type="scientific">Trinickia violacea</name>
    <dbReference type="NCBI Taxonomy" id="2571746"/>
    <lineage>
        <taxon>Bacteria</taxon>
        <taxon>Pseudomonadati</taxon>
        <taxon>Pseudomonadota</taxon>
        <taxon>Betaproteobacteria</taxon>
        <taxon>Burkholderiales</taxon>
        <taxon>Burkholderiaceae</taxon>
        <taxon>Trinickia</taxon>
    </lineage>
</organism>
<feature type="transmembrane region" description="Helical" evidence="1">
    <location>
        <begin position="23"/>
        <end position="41"/>
    </location>
</feature>
<dbReference type="Proteomes" id="UP000298656">
    <property type="component" value="Chromosome 3"/>
</dbReference>
<keyword evidence="3" id="KW-1185">Reference proteome</keyword>
<evidence type="ECO:0000256" key="1">
    <source>
        <dbReference type="SAM" id="Phobius"/>
    </source>
</evidence>
<dbReference type="EMBL" id="CP040079">
    <property type="protein sequence ID" value="QCP55118.1"/>
    <property type="molecule type" value="Genomic_DNA"/>
</dbReference>
<keyword evidence="1" id="KW-0812">Transmembrane</keyword>
<gene>
    <name evidence="2" type="ORF">FAZ95_38995</name>
</gene>
<dbReference type="RefSeq" id="WP_137337875.1">
    <property type="nucleotide sequence ID" value="NZ_CP040079.1"/>
</dbReference>
<proteinExistence type="predicted"/>